<evidence type="ECO:0000313" key="1">
    <source>
        <dbReference type="EMBL" id="JAH33744.1"/>
    </source>
</evidence>
<sequence length="32" mass="3942">MVWIKWFSHSQIWLTSRRVVFACCNITCIHKF</sequence>
<reference evidence="1" key="2">
    <citation type="journal article" date="2015" name="Fish Shellfish Immunol.">
        <title>Early steps in the European eel (Anguilla anguilla)-Vibrio vulnificus interaction in the gills: Role of the RtxA13 toxin.</title>
        <authorList>
            <person name="Callol A."/>
            <person name="Pajuelo D."/>
            <person name="Ebbesson L."/>
            <person name="Teles M."/>
            <person name="MacKenzie S."/>
            <person name="Amaro C."/>
        </authorList>
    </citation>
    <scope>NUCLEOTIDE SEQUENCE</scope>
</reference>
<organism evidence="1">
    <name type="scientific">Anguilla anguilla</name>
    <name type="common">European freshwater eel</name>
    <name type="synonym">Muraena anguilla</name>
    <dbReference type="NCBI Taxonomy" id="7936"/>
    <lineage>
        <taxon>Eukaryota</taxon>
        <taxon>Metazoa</taxon>
        <taxon>Chordata</taxon>
        <taxon>Craniata</taxon>
        <taxon>Vertebrata</taxon>
        <taxon>Euteleostomi</taxon>
        <taxon>Actinopterygii</taxon>
        <taxon>Neopterygii</taxon>
        <taxon>Teleostei</taxon>
        <taxon>Anguilliformes</taxon>
        <taxon>Anguillidae</taxon>
        <taxon>Anguilla</taxon>
    </lineage>
</organism>
<reference evidence="1" key="1">
    <citation type="submission" date="2014-11" db="EMBL/GenBank/DDBJ databases">
        <authorList>
            <person name="Amaro Gonzalez C."/>
        </authorList>
    </citation>
    <scope>NUCLEOTIDE SEQUENCE</scope>
</reference>
<accession>A0A0E9RX34</accession>
<name>A0A0E9RX34_ANGAN</name>
<dbReference type="EMBL" id="GBXM01074833">
    <property type="protein sequence ID" value="JAH33744.1"/>
    <property type="molecule type" value="Transcribed_RNA"/>
</dbReference>
<dbReference type="AlphaFoldDB" id="A0A0E9RX34"/>
<protein>
    <submittedName>
        <fullName evidence="1">Uncharacterized protein</fullName>
    </submittedName>
</protein>
<proteinExistence type="predicted"/>